<evidence type="ECO:0000313" key="2">
    <source>
        <dbReference type="Proteomes" id="UP000324897"/>
    </source>
</evidence>
<sequence>MIGPSRPGCKRHKRRTTTKLERLLDIAHPQPRKTGKIFRTLACLLVVVLQWAAQHKANAAAGAKPLSVAVLHPAWLPPRSAGDPARRSRLRGSYYTQPFCAAQRIQTARIASGLGLGFNSTRI</sequence>
<dbReference type="EMBL" id="RWGY01000011">
    <property type="protein sequence ID" value="TVU30604.1"/>
    <property type="molecule type" value="Genomic_DNA"/>
</dbReference>
<dbReference type="Proteomes" id="UP000324897">
    <property type="component" value="Chromosome 1"/>
</dbReference>
<dbReference type="AlphaFoldDB" id="A0A5J9V508"/>
<dbReference type="Gramene" id="TVU30604">
    <property type="protein sequence ID" value="TVU30604"/>
    <property type="gene ID" value="EJB05_22234"/>
</dbReference>
<gene>
    <name evidence="1" type="ORF">EJB05_22234</name>
</gene>
<feature type="non-terminal residue" evidence="1">
    <location>
        <position position="1"/>
    </location>
</feature>
<reference evidence="1 2" key="1">
    <citation type="journal article" date="2019" name="Sci. Rep.">
        <title>A high-quality genome of Eragrostis curvula grass provides insights into Poaceae evolution and supports new strategies to enhance forage quality.</title>
        <authorList>
            <person name="Carballo J."/>
            <person name="Santos B.A.C.M."/>
            <person name="Zappacosta D."/>
            <person name="Garbus I."/>
            <person name="Selva J.P."/>
            <person name="Gallo C.A."/>
            <person name="Diaz A."/>
            <person name="Albertini E."/>
            <person name="Caccamo M."/>
            <person name="Echenique V."/>
        </authorList>
    </citation>
    <scope>NUCLEOTIDE SEQUENCE [LARGE SCALE GENOMIC DNA]</scope>
    <source>
        <strain evidence="2">cv. Victoria</strain>
        <tissue evidence="1">Leaf</tissue>
    </source>
</reference>
<keyword evidence="2" id="KW-1185">Reference proteome</keyword>
<protein>
    <submittedName>
        <fullName evidence="1">Uncharacterized protein</fullName>
    </submittedName>
</protein>
<accession>A0A5J9V508</accession>
<evidence type="ECO:0000313" key="1">
    <source>
        <dbReference type="EMBL" id="TVU30604.1"/>
    </source>
</evidence>
<comment type="caution">
    <text evidence="1">The sequence shown here is derived from an EMBL/GenBank/DDBJ whole genome shotgun (WGS) entry which is preliminary data.</text>
</comment>
<organism evidence="1 2">
    <name type="scientific">Eragrostis curvula</name>
    <name type="common">weeping love grass</name>
    <dbReference type="NCBI Taxonomy" id="38414"/>
    <lineage>
        <taxon>Eukaryota</taxon>
        <taxon>Viridiplantae</taxon>
        <taxon>Streptophyta</taxon>
        <taxon>Embryophyta</taxon>
        <taxon>Tracheophyta</taxon>
        <taxon>Spermatophyta</taxon>
        <taxon>Magnoliopsida</taxon>
        <taxon>Liliopsida</taxon>
        <taxon>Poales</taxon>
        <taxon>Poaceae</taxon>
        <taxon>PACMAD clade</taxon>
        <taxon>Chloridoideae</taxon>
        <taxon>Eragrostideae</taxon>
        <taxon>Eragrostidinae</taxon>
        <taxon>Eragrostis</taxon>
    </lineage>
</organism>
<proteinExistence type="predicted"/>
<name>A0A5J9V508_9POAL</name>